<evidence type="ECO:0000313" key="1">
    <source>
        <dbReference type="EMBL" id="KAI3767143.1"/>
    </source>
</evidence>
<name>A0ACB9F8D8_CICIN</name>
<proteinExistence type="predicted"/>
<dbReference type="Proteomes" id="UP001055811">
    <property type="component" value="Linkage Group LG03"/>
</dbReference>
<keyword evidence="2" id="KW-1185">Reference proteome</keyword>
<sequence length="173" mass="19282">MATTTTFKGDFDDHQVHHLPFNCYSRPLKVKSICTYDLESWGNYKEIKKQDKSKPWPIYSSALHVVSGYGGAELIIRVLCPFTKIGRVIGRGASGARVDVDDTRHDECIITISSTESMDDIKYMVVEAVLLLQGKINEEDEENVSFGLIVPSKVIGCTISKSGSIINEIRKIL</sequence>
<comment type="caution">
    <text evidence="1">The sequence shown here is derived from an EMBL/GenBank/DDBJ whole genome shotgun (WGS) entry which is preliminary data.</text>
</comment>
<organism evidence="1 2">
    <name type="scientific">Cichorium intybus</name>
    <name type="common">Chicory</name>
    <dbReference type="NCBI Taxonomy" id="13427"/>
    <lineage>
        <taxon>Eukaryota</taxon>
        <taxon>Viridiplantae</taxon>
        <taxon>Streptophyta</taxon>
        <taxon>Embryophyta</taxon>
        <taxon>Tracheophyta</taxon>
        <taxon>Spermatophyta</taxon>
        <taxon>Magnoliopsida</taxon>
        <taxon>eudicotyledons</taxon>
        <taxon>Gunneridae</taxon>
        <taxon>Pentapetalae</taxon>
        <taxon>asterids</taxon>
        <taxon>campanulids</taxon>
        <taxon>Asterales</taxon>
        <taxon>Asteraceae</taxon>
        <taxon>Cichorioideae</taxon>
        <taxon>Cichorieae</taxon>
        <taxon>Cichoriinae</taxon>
        <taxon>Cichorium</taxon>
    </lineage>
</organism>
<protein>
    <submittedName>
        <fullName evidence="1">Uncharacterized protein</fullName>
    </submittedName>
</protein>
<gene>
    <name evidence="1" type="ORF">L2E82_17230</name>
</gene>
<evidence type="ECO:0000313" key="2">
    <source>
        <dbReference type="Proteomes" id="UP001055811"/>
    </source>
</evidence>
<dbReference type="EMBL" id="CM042011">
    <property type="protein sequence ID" value="KAI3767143.1"/>
    <property type="molecule type" value="Genomic_DNA"/>
</dbReference>
<reference evidence="1 2" key="2">
    <citation type="journal article" date="2022" name="Mol. Ecol. Resour.">
        <title>The genomes of chicory, endive, great burdock and yacon provide insights into Asteraceae paleo-polyploidization history and plant inulin production.</title>
        <authorList>
            <person name="Fan W."/>
            <person name="Wang S."/>
            <person name="Wang H."/>
            <person name="Wang A."/>
            <person name="Jiang F."/>
            <person name="Liu H."/>
            <person name="Zhao H."/>
            <person name="Xu D."/>
            <person name="Zhang Y."/>
        </authorList>
    </citation>
    <scope>NUCLEOTIDE SEQUENCE [LARGE SCALE GENOMIC DNA]</scope>
    <source>
        <strain evidence="2">cv. Punajuju</strain>
        <tissue evidence="1">Leaves</tissue>
    </source>
</reference>
<accession>A0ACB9F8D8</accession>
<reference evidence="2" key="1">
    <citation type="journal article" date="2022" name="Mol. Ecol. Resour.">
        <title>The genomes of chicory, endive, great burdock and yacon provide insights into Asteraceae palaeo-polyploidization history and plant inulin production.</title>
        <authorList>
            <person name="Fan W."/>
            <person name="Wang S."/>
            <person name="Wang H."/>
            <person name="Wang A."/>
            <person name="Jiang F."/>
            <person name="Liu H."/>
            <person name="Zhao H."/>
            <person name="Xu D."/>
            <person name="Zhang Y."/>
        </authorList>
    </citation>
    <scope>NUCLEOTIDE SEQUENCE [LARGE SCALE GENOMIC DNA]</scope>
    <source>
        <strain evidence="2">cv. Punajuju</strain>
    </source>
</reference>